<dbReference type="InterPro" id="IPR000212">
    <property type="entry name" value="DNA_helicase_UvrD/REP"/>
</dbReference>
<dbReference type="Proteomes" id="UP000051264">
    <property type="component" value="Unassembled WGS sequence"/>
</dbReference>
<evidence type="ECO:0000256" key="8">
    <source>
        <dbReference type="ARBA" id="ARBA00023125"/>
    </source>
</evidence>
<reference evidence="17 18" key="1">
    <citation type="journal article" date="2015" name="Genome Announc.">
        <title>Expanding the biotechnology potential of lactobacilli through comparative genomics of 213 strains and associated genera.</title>
        <authorList>
            <person name="Sun Z."/>
            <person name="Harris H.M."/>
            <person name="McCann A."/>
            <person name="Guo C."/>
            <person name="Argimon S."/>
            <person name="Zhang W."/>
            <person name="Yang X."/>
            <person name="Jeffery I.B."/>
            <person name="Cooney J.C."/>
            <person name="Kagawa T.F."/>
            <person name="Liu W."/>
            <person name="Song Y."/>
            <person name="Salvetti E."/>
            <person name="Wrobel A."/>
            <person name="Rasinkangas P."/>
            <person name="Parkhill J."/>
            <person name="Rea M.C."/>
            <person name="O'Sullivan O."/>
            <person name="Ritari J."/>
            <person name="Douillard F.P."/>
            <person name="Paul Ross R."/>
            <person name="Yang R."/>
            <person name="Briner A.E."/>
            <person name="Felis G.E."/>
            <person name="de Vos W.M."/>
            <person name="Barrangou R."/>
            <person name="Klaenhammer T.R."/>
            <person name="Caufield P.W."/>
            <person name="Cui Y."/>
            <person name="Zhang H."/>
            <person name="O'Toole P.W."/>
        </authorList>
    </citation>
    <scope>NUCLEOTIDE SEQUENCE [LARGE SCALE GENOMIC DNA]</scope>
    <source>
        <strain evidence="17 18">DSM 14340</strain>
    </source>
</reference>
<comment type="cofactor">
    <cofactor evidence="13">
        <name>Mg(2+)</name>
        <dbReference type="ChEBI" id="CHEBI:18420"/>
    </cofactor>
</comment>
<keyword evidence="9 13" id="KW-0234">DNA repair</keyword>
<dbReference type="EC" id="5.6.2.4" evidence="13"/>
<dbReference type="AlphaFoldDB" id="A0A0R1RYU1"/>
<dbReference type="GO" id="GO:0003690">
    <property type="term" value="F:double-stranded DNA binding"/>
    <property type="evidence" value="ECO:0007669"/>
    <property type="project" value="UniProtKB-UniRule"/>
</dbReference>
<evidence type="ECO:0000313" key="17">
    <source>
        <dbReference type="EMBL" id="KRL62103.1"/>
    </source>
</evidence>
<dbReference type="EMBL" id="AZEX01000001">
    <property type="protein sequence ID" value="KRL62103.1"/>
    <property type="molecule type" value="Genomic_DNA"/>
</dbReference>
<dbReference type="STRING" id="1423747.FC69_GL000975"/>
<keyword evidence="5 13" id="KW-0347">Helicase</keyword>
<dbReference type="eggNOG" id="COG1074">
    <property type="taxonomic scope" value="Bacteria"/>
</dbReference>
<dbReference type="Pfam" id="PF13361">
    <property type="entry name" value="UvrD_C"/>
    <property type="match status" value="1"/>
</dbReference>
<evidence type="ECO:0000259" key="16">
    <source>
        <dbReference type="PROSITE" id="PS51217"/>
    </source>
</evidence>
<dbReference type="EC" id="3.1.-.-" evidence="13"/>
<dbReference type="Gene3D" id="3.40.50.300">
    <property type="entry name" value="P-loop containing nucleotide triphosphate hydrolases"/>
    <property type="match status" value="4"/>
</dbReference>
<evidence type="ECO:0000256" key="9">
    <source>
        <dbReference type="ARBA" id="ARBA00023204"/>
    </source>
</evidence>
<dbReference type="GO" id="GO:0005829">
    <property type="term" value="C:cytosol"/>
    <property type="evidence" value="ECO:0007669"/>
    <property type="project" value="TreeGrafter"/>
</dbReference>
<protein>
    <recommendedName>
        <fullName evidence="13">ATP-dependent helicase/nuclease subunit A</fullName>
        <ecNumber evidence="13">3.1.-.-</ecNumber>
        <ecNumber evidence="13">5.6.2.4</ecNumber>
    </recommendedName>
    <alternativeName>
        <fullName evidence="13">ATP-dependent helicase/nuclease AddA</fullName>
    </alternativeName>
    <alternativeName>
        <fullName evidence="13">DNA 3'-5' helicase AddA</fullName>
    </alternativeName>
</protein>
<dbReference type="InterPro" id="IPR014017">
    <property type="entry name" value="DNA_helicase_UvrD-like_C"/>
</dbReference>
<dbReference type="GO" id="GO:0043138">
    <property type="term" value="F:3'-5' DNA helicase activity"/>
    <property type="evidence" value="ECO:0007669"/>
    <property type="project" value="UniProtKB-UniRule"/>
</dbReference>
<comment type="function">
    <text evidence="13">The heterodimer acts as both an ATP-dependent DNA helicase and an ATP-dependent, dual-direction single-stranded exonuclease. Recognizes the chi site generating a DNA molecule suitable for the initiation of homologous recombination. The AddA nuclease domain is required for chi fragment generation; this subunit has the helicase and 3' -&gt; 5' nuclease activities.</text>
</comment>
<keyword evidence="3 13" id="KW-0227">DNA damage</keyword>
<evidence type="ECO:0000256" key="6">
    <source>
        <dbReference type="ARBA" id="ARBA00022839"/>
    </source>
</evidence>
<evidence type="ECO:0000256" key="5">
    <source>
        <dbReference type="ARBA" id="ARBA00022806"/>
    </source>
</evidence>
<name>A0A0R1RYU1_9LACO</name>
<dbReference type="SUPFAM" id="SSF52980">
    <property type="entry name" value="Restriction endonuclease-like"/>
    <property type="match status" value="1"/>
</dbReference>
<evidence type="ECO:0000256" key="11">
    <source>
        <dbReference type="ARBA" id="ARBA00034617"/>
    </source>
</evidence>
<evidence type="ECO:0000256" key="14">
    <source>
        <dbReference type="PROSITE-ProRule" id="PRU00560"/>
    </source>
</evidence>
<feature type="domain" description="UvrD-like helicase C-terminal" evidence="16">
    <location>
        <begin position="493"/>
        <end position="795"/>
    </location>
</feature>
<dbReference type="Pfam" id="PF00580">
    <property type="entry name" value="UvrD-helicase"/>
    <property type="match status" value="1"/>
</dbReference>
<dbReference type="PROSITE" id="PS51198">
    <property type="entry name" value="UVRD_HELICASE_ATP_BIND"/>
    <property type="match status" value="1"/>
</dbReference>
<keyword evidence="10 13" id="KW-0413">Isomerase</keyword>
<dbReference type="InterPro" id="IPR011604">
    <property type="entry name" value="PDDEXK-like_dom_sf"/>
</dbReference>
<evidence type="ECO:0000313" key="18">
    <source>
        <dbReference type="Proteomes" id="UP000051264"/>
    </source>
</evidence>
<accession>A0A0R1RYU1</accession>
<comment type="caution">
    <text evidence="17">The sequence shown here is derived from an EMBL/GenBank/DDBJ whole genome shotgun (WGS) entry which is preliminary data.</text>
</comment>
<dbReference type="GO" id="GO:0005524">
    <property type="term" value="F:ATP binding"/>
    <property type="evidence" value="ECO:0007669"/>
    <property type="project" value="UniProtKB-UniRule"/>
</dbReference>
<dbReference type="GO" id="GO:0008408">
    <property type="term" value="F:3'-5' exonuclease activity"/>
    <property type="evidence" value="ECO:0007669"/>
    <property type="project" value="UniProtKB-UniRule"/>
</dbReference>
<proteinExistence type="inferred from homology"/>
<feature type="domain" description="UvrD-like helicase ATP-binding" evidence="15">
    <location>
        <begin position="4"/>
        <end position="473"/>
    </location>
</feature>
<evidence type="ECO:0000259" key="15">
    <source>
        <dbReference type="PROSITE" id="PS51198"/>
    </source>
</evidence>
<evidence type="ECO:0000256" key="12">
    <source>
        <dbReference type="ARBA" id="ARBA00048988"/>
    </source>
</evidence>
<comment type="catalytic activity">
    <reaction evidence="11 13">
        <text>Couples ATP hydrolysis with the unwinding of duplex DNA by translocating in the 3'-5' direction.</text>
        <dbReference type="EC" id="5.6.2.4"/>
    </reaction>
</comment>
<dbReference type="GO" id="GO:0000724">
    <property type="term" value="P:double-strand break repair via homologous recombination"/>
    <property type="evidence" value="ECO:0007669"/>
    <property type="project" value="UniProtKB-UniRule"/>
</dbReference>
<dbReference type="OrthoDB" id="9810135at2"/>
<comment type="subunit">
    <text evidence="13">Heterodimer of AddA and AddB/RexB.</text>
</comment>
<feature type="binding site" evidence="14">
    <location>
        <begin position="25"/>
        <end position="32"/>
    </location>
    <ligand>
        <name>ATP</name>
        <dbReference type="ChEBI" id="CHEBI:30616"/>
    </ligand>
</feature>
<dbReference type="GO" id="GO:0033202">
    <property type="term" value="C:DNA helicase complex"/>
    <property type="evidence" value="ECO:0007669"/>
    <property type="project" value="TreeGrafter"/>
</dbReference>
<dbReference type="RefSeq" id="WP_025082557.1">
    <property type="nucleotide sequence ID" value="NZ_AZEX01000001.1"/>
</dbReference>
<sequence>MSKRQFTPTQAAAVTHSGHDILVSASAGSGKTTVLVERVIQKILKGTNVNELLVVTFTEAAASEMRQRIQTALRETSLATDDHAVQQRLRQQLSLVATAQISTLHAFCLQVIKRFYYVIKLDPAFRLLSDEAERLLLADRVWQQVREGYYEKNDALFYDLAQNFSNDRNDDGLTTIVFDLLNFANANPDPLGWLHALTTPYAVPEAGITSSYYFQQAILPTLQRTISTCLEDLKEAAELSITSEKLTVYAEQIQTTQQLLTAIQTDSAQLTWAQWKMQLTDAQMGPAKRTKKLDEAEQVAKDRLKDDLDHVKKSLENLLNTYFVFDEAQTTTIQKSAGQLVGKLVEVTLAFRHAFQAEKKRRHLLDFGDLEHFCLAILTSETAESQAARQYYQQQFSEILVDEYQDTNQLQETIIQAVSSAEPRNVFMVGDVKQSIYAFRLADPSLFIGKYEAFAQPDQDGERIILAENFRSRRNIDDFVNLIFQQIMDVKLGQMAYDENAKLAYGATYYPDEIPTAPTELLLYETKPAEAASGPALDKSEGQIIAVAKRIKTMIDQQETIWDRKTQELRPITYQDIVLLTPTRSNNLLILDYFQRFGLPVVINDAQNYFQTTEIQIMLSLLKVIDNPNQDIPLVSVLRSPIVGLNENELALIRINDKTDDYYQAVFDFIANFNDQKVGQLGQQVMRKLTNFQQLLTDLRAIASQQSLVELIWTIYQKTGFLDYVGGMPAGRQRQANLHALYQRAATYEENGFKGLFQFIQFIERLQKQDKDLAQPTSLEDQDAIAVMTIHGSKGLEFPVVFLMDASHQFNEQDLRQNYVLDDHSGLGIVYLDNAKRLKVPTLPELAIVAQKRQKLRAEEMRKLYVALTRAEQRLIIAGSCDNQAQLMQQWQKAQNSGSLILDVGVRNASNSLLDWIGLSLMRHSQAKDWVDQYQPFLPLSGDQTEFELTFVNQIGLGVVPGSLQKDQDWGKQQQKALQTIDLTTEQAQAVVAQLDFTYPDQVATATTAYQSVSEVKRLFDDPDNLSLGQLTFAAEEAQETHRYVNDQLAKPQFLQTVVQPTATEIGTATHLVLQELDLTAPITTASVQALIDQLVLANILATTVAAKINVAHILTFFESALGQIILANPTQVKREVPFSLLLPAATLFKGIQESPTDSVLIHGIMDGYVLTNDACYLFDYKTDYVDPQNQTTAIAQIKTRYAGQLNLYSAALAQILKRPVTHQYLYLLSIGELVALD</sequence>
<keyword evidence="8 13" id="KW-0238">DNA-binding</keyword>
<keyword evidence="7 13" id="KW-0067">ATP-binding</keyword>
<keyword evidence="4 13" id="KW-0378">Hydrolase</keyword>
<evidence type="ECO:0000256" key="10">
    <source>
        <dbReference type="ARBA" id="ARBA00023235"/>
    </source>
</evidence>
<keyword evidence="6 13" id="KW-0269">Exonuclease</keyword>
<evidence type="ECO:0000256" key="4">
    <source>
        <dbReference type="ARBA" id="ARBA00022801"/>
    </source>
</evidence>
<dbReference type="PANTHER" id="PTHR11070">
    <property type="entry name" value="UVRD / RECB / PCRA DNA HELICASE FAMILY MEMBER"/>
    <property type="match status" value="1"/>
</dbReference>
<organism evidence="17 18">
    <name type="scientific">Latilactobacillus fuchuensis DSM 14340 = JCM 11249</name>
    <dbReference type="NCBI Taxonomy" id="1423747"/>
    <lineage>
        <taxon>Bacteria</taxon>
        <taxon>Bacillati</taxon>
        <taxon>Bacillota</taxon>
        <taxon>Bacilli</taxon>
        <taxon>Lactobacillales</taxon>
        <taxon>Lactobacillaceae</taxon>
        <taxon>Latilactobacillus</taxon>
    </lineage>
</organism>
<dbReference type="InterPro" id="IPR027417">
    <property type="entry name" value="P-loop_NTPase"/>
</dbReference>
<dbReference type="InterPro" id="IPR011335">
    <property type="entry name" value="Restrct_endonuc-II-like"/>
</dbReference>
<dbReference type="NCBIfam" id="TIGR02785">
    <property type="entry name" value="addA_Gpos"/>
    <property type="match status" value="1"/>
</dbReference>
<dbReference type="InterPro" id="IPR014016">
    <property type="entry name" value="UvrD-like_ATP-bd"/>
</dbReference>
<dbReference type="InterPro" id="IPR014152">
    <property type="entry name" value="AddA"/>
</dbReference>
<dbReference type="PANTHER" id="PTHR11070:SF48">
    <property type="entry name" value="ATP-DEPENDENT HELICASE_NUCLEASE SUBUNIT A"/>
    <property type="match status" value="1"/>
</dbReference>
<dbReference type="Gene3D" id="3.90.320.10">
    <property type="match status" value="1"/>
</dbReference>
<gene>
    <name evidence="13" type="primary">addA</name>
    <name evidence="17" type="ORF">FC69_GL000975</name>
</gene>
<dbReference type="PATRIC" id="fig|1423747.3.peg.996"/>
<evidence type="ECO:0000256" key="2">
    <source>
        <dbReference type="ARBA" id="ARBA00022741"/>
    </source>
</evidence>
<dbReference type="PROSITE" id="PS51217">
    <property type="entry name" value="UVRD_HELICASE_CTER"/>
    <property type="match status" value="1"/>
</dbReference>
<keyword evidence="1 13" id="KW-0540">Nuclease</keyword>
<evidence type="ECO:0000256" key="3">
    <source>
        <dbReference type="ARBA" id="ARBA00022763"/>
    </source>
</evidence>
<evidence type="ECO:0000256" key="7">
    <source>
        <dbReference type="ARBA" id="ARBA00022840"/>
    </source>
</evidence>
<evidence type="ECO:0000256" key="13">
    <source>
        <dbReference type="HAMAP-Rule" id="MF_01451"/>
    </source>
</evidence>
<comment type="similarity">
    <text evidence="13">Belongs to the helicase family. AddA subfamily.</text>
</comment>
<comment type="catalytic activity">
    <reaction evidence="12 13">
        <text>ATP + H2O = ADP + phosphate + H(+)</text>
        <dbReference type="Rhea" id="RHEA:13065"/>
        <dbReference type="ChEBI" id="CHEBI:15377"/>
        <dbReference type="ChEBI" id="CHEBI:15378"/>
        <dbReference type="ChEBI" id="CHEBI:30616"/>
        <dbReference type="ChEBI" id="CHEBI:43474"/>
        <dbReference type="ChEBI" id="CHEBI:456216"/>
        <dbReference type="EC" id="5.6.2.4"/>
    </reaction>
</comment>
<dbReference type="HAMAP" id="MF_01451">
    <property type="entry name" value="AddA"/>
    <property type="match status" value="1"/>
</dbReference>
<dbReference type="SUPFAM" id="SSF52540">
    <property type="entry name" value="P-loop containing nucleoside triphosphate hydrolases"/>
    <property type="match status" value="1"/>
</dbReference>
<keyword evidence="2 13" id="KW-0547">Nucleotide-binding</keyword>
<evidence type="ECO:0000256" key="1">
    <source>
        <dbReference type="ARBA" id="ARBA00022722"/>
    </source>
</evidence>
<dbReference type="GO" id="GO:0016887">
    <property type="term" value="F:ATP hydrolysis activity"/>
    <property type="evidence" value="ECO:0007669"/>
    <property type="project" value="RHEA"/>
</dbReference>